<dbReference type="Proteomes" id="UP001186974">
    <property type="component" value="Unassembled WGS sequence"/>
</dbReference>
<sequence>MAPREHLDPSELGTQEYWDTLYAREISNHSASADDEGTIWFSDADAEEKVLDYLEQLSDEGELCKFSSDDGPVQTSFLDLGTGNGHMLFALREAGWMGRMVGVDYSSASVDLARRVKQQRAKESRVKESEGEEDGEGEAVSYEGIEFVTWDILKEAPGEWLEEGKGRGKGFDVVLDKGTFDAISLSSEVDSQGWRICEGYRERLESLVRSRGLFLVTSCNWTGDELENWFETPDGSLHVKDHVRYPSFTFGGQSGQKVATVCFEK</sequence>
<keyword evidence="2" id="KW-1185">Reference proteome</keyword>
<evidence type="ECO:0000313" key="1">
    <source>
        <dbReference type="EMBL" id="KAK3060354.1"/>
    </source>
</evidence>
<dbReference type="EMBL" id="JAWDJW010008639">
    <property type="protein sequence ID" value="KAK3060354.1"/>
    <property type="molecule type" value="Genomic_DNA"/>
</dbReference>
<organism evidence="1 2">
    <name type="scientific">Coniosporium uncinatum</name>
    <dbReference type="NCBI Taxonomy" id="93489"/>
    <lineage>
        <taxon>Eukaryota</taxon>
        <taxon>Fungi</taxon>
        <taxon>Dikarya</taxon>
        <taxon>Ascomycota</taxon>
        <taxon>Pezizomycotina</taxon>
        <taxon>Dothideomycetes</taxon>
        <taxon>Dothideomycetes incertae sedis</taxon>
        <taxon>Coniosporium</taxon>
    </lineage>
</organism>
<accession>A0ACC3D1B6</accession>
<reference evidence="1" key="1">
    <citation type="submission" date="2024-09" db="EMBL/GenBank/DDBJ databases">
        <title>Black Yeasts Isolated from many extreme environments.</title>
        <authorList>
            <person name="Coleine C."/>
            <person name="Stajich J.E."/>
            <person name="Selbmann L."/>
        </authorList>
    </citation>
    <scope>NUCLEOTIDE SEQUENCE</scope>
    <source>
        <strain evidence="1">CCFEE 5737</strain>
    </source>
</reference>
<gene>
    <name evidence="1" type="ORF">LTS18_008735</name>
</gene>
<protein>
    <submittedName>
        <fullName evidence="1">Uncharacterized protein</fullName>
    </submittedName>
</protein>
<proteinExistence type="predicted"/>
<comment type="caution">
    <text evidence="1">The sequence shown here is derived from an EMBL/GenBank/DDBJ whole genome shotgun (WGS) entry which is preliminary data.</text>
</comment>
<evidence type="ECO:0000313" key="2">
    <source>
        <dbReference type="Proteomes" id="UP001186974"/>
    </source>
</evidence>
<name>A0ACC3D1B6_9PEZI</name>